<keyword evidence="2" id="KW-0812">Transmembrane</keyword>
<dbReference type="AlphaFoldDB" id="A0A0L0DIS8"/>
<keyword evidence="2" id="KW-0472">Membrane</keyword>
<evidence type="ECO:0000313" key="3">
    <source>
        <dbReference type="EMBL" id="KNC52100.1"/>
    </source>
</evidence>
<feature type="transmembrane region" description="Helical" evidence="2">
    <location>
        <begin position="88"/>
        <end position="109"/>
    </location>
</feature>
<evidence type="ECO:0000313" key="4">
    <source>
        <dbReference type="Proteomes" id="UP000054408"/>
    </source>
</evidence>
<name>A0A0L0DIS8_THETB</name>
<dbReference type="Proteomes" id="UP000054408">
    <property type="component" value="Unassembled WGS sequence"/>
</dbReference>
<feature type="transmembrane region" description="Helical" evidence="2">
    <location>
        <begin position="121"/>
        <end position="145"/>
    </location>
</feature>
<dbReference type="EMBL" id="GL349436">
    <property type="protein sequence ID" value="KNC52100.1"/>
    <property type="molecule type" value="Genomic_DNA"/>
</dbReference>
<feature type="transmembrane region" description="Helical" evidence="2">
    <location>
        <begin position="12"/>
        <end position="32"/>
    </location>
</feature>
<dbReference type="GeneID" id="25560703"/>
<accession>A0A0L0DIS8</accession>
<keyword evidence="2" id="KW-1133">Transmembrane helix</keyword>
<reference evidence="3 4" key="1">
    <citation type="submission" date="2010-05" db="EMBL/GenBank/DDBJ databases">
        <title>The Genome Sequence of Thecamonas trahens ATCC 50062.</title>
        <authorList>
            <consortium name="The Broad Institute Genome Sequencing Platform"/>
            <person name="Russ C."/>
            <person name="Cuomo C."/>
            <person name="Shea T."/>
            <person name="Young S.K."/>
            <person name="Zeng Q."/>
            <person name="Koehrsen M."/>
            <person name="Haas B."/>
            <person name="Borodovsky M."/>
            <person name="Guigo R."/>
            <person name="Alvarado L."/>
            <person name="Berlin A."/>
            <person name="Bochicchio J."/>
            <person name="Borenstein D."/>
            <person name="Chapman S."/>
            <person name="Chen Z."/>
            <person name="Freedman E."/>
            <person name="Gellesch M."/>
            <person name="Goldberg J."/>
            <person name="Griggs A."/>
            <person name="Gujja S."/>
            <person name="Heilman E."/>
            <person name="Heiman D."/>
            <person name="Hepburn T."/>
            <person name="Howarth C."/>
            <person name="Jen D."/>
            <person name="Larson L."/>
            <person name="Mehta T."/>
            <person name="Park D."/>
            <person name="Pearson M."/>
            <person name="Roberts A."/>
            <person name="Saif S."/>
            <person name="Shenoy N."/>
            <person name="Sisk P."/>
            <person name="Stolte C."/>
            <person name="Sykes S."/>
            <person name="Thomson T."/>
            <person name="Walk T."/>
            <person name="White J."/>
            <person name="Yandava C."/>
            <person name="Burger G."/>
            <person name="Gray M.W."/>
            <person name="Holland P.W.H."/>
            <person name="King N."/>
            <person name="Lang F.B.F."/>
            <person name="Roger A.J."/>
            <person name="Ruiz-Trillo I."/>
            <person name="Lander E."/>
            <person name="Nusbaum C."/>
        </authorList>
    </citation>
    <scope>NUCLEOTIDE SEQUENCE [LARGE SCALE GENOMIC DNA]</scope>
    <source>
        <strain evidence="3 4">ATCC 50062</strain>
    </source>
</reference>
<feature type="region of interest" description="Disordered" evidence="1">
    <location>
        <begin position="204"/>
        <end position="252"/>
    </location>
</feature>
<gene>
    <name evidence="3" type="ORF">AMSG_00928</name>
</gene>
<dbReference type="Gene3D" id="1.20.140.150">
    <property type="match status" value="1"/>
</dbReference>
<feature type="compositionally biased region" description="Low complexity" evidence="1">
    <location>
        <begin position="226"/>
        <end position="239"/>
    </location>
</feature>
<proteinExistence type="predicted"/>
<organism evidence="3 4">
    <name type="scientific">Thecamonas trahens ATCC 50062</name>
    <dbReference type="NCBI Taxonomy" id="461836"/>
    <lineage>
        <taxon>Eukaryota</taxon>
        <taxon>Apusozoa</taxon>
        <taxon>Apusomonadida</taxon>
        <taxon>Apusomonadidae</taxon>
        <taxon>Thecamonas</taxon>
    </lineage>
</organism>
<evidence type="ECO:0000256" key="1">
    <source>
        <dbReference type="SAM" id="MobiDB-lite"/>
    </source>
</evidence>
<evidence type="ECO:0000256" key="2">
    <source>
        <dbReference type="SAM" id="Phobius"/>
    </source>
</evidence>
<feature type="transmembrane region" description="Helical" evidence="2">
    <location>
        <begin position="157"/>
        <end position="180"/>
    </location>
</feature>
<dbReference type="RefSeq" id="XP_013762105.1">
    <property type="nucleotide sequence ID" value="XM_013906651.1"/>
</dbReference>
<keyword evidence="4" id="KW-1185">Reference proteome</keyword>
<sequence length="252" mass="26776">MMANEPDPPVRNLFIGILTGIVGFFFILLGLMGSDWLKFSFPDGQFLHAGLAKSCYRGACDSNANLHKTSFESFPCLSRLNVSGMFAMILYVISMLFAGLSLLAASAIAGCYQSSKKVSKYALLFSVGAWVFSFLAWVVFATLVAGNERCSMGSKGVYYVTSIMGSFFQLFSSVLIALHWGMLARGSHRSGSGGYVPHTSDSMAPPAGINSSAADPGYSSVPDDNPFAASRPPASKPRAGGYGTTVSDSPFD</sequence>
<protein>
    <submittedName>
        <fullName evidence="3">Uncharacterized protein</fullName>
    </submittedName>
</protein>